<dbReference type="EMBL" id="JADYXP020000018">
    <property type="protein sequence ID" value="KAL0106265.1"/>
    <property type="molecule type" value="Genomic_DNA"/>
</dbReference>
<organism evidence="3 4">
    <name type="scientific">Cardiocondyla obscurior</name>
    <dbReference type="NCBI Taxonomy" id="286306"/>
    <lineage>
        <taxon>Eukaryota</taxon>
        <taxon>Metazoa</taxon>
        <taxon>Ecdysozoa</taxon>
        <taxon>Arthropoda</taxon>
        <taxon>Hexapoda</taxon>
        <taxon>Insecta</taxon>
        <taxon>Pterygota</taxon>
        <taxon>Neoptera</taxon>
        <taxon>Endopterygota</taxon>
        <taxon>Hymenoptera</taxon>
        <taxon>Apocrita</taxon>
        <taxon>Aculeata</taxon>
        <taxon>Formicoidea</taxon>
        <taxon>Formicidae</taxon>
        <taxon>Myrmicinae</taxon>
        <taxon>Cardiocondyla</taxon>
    </lineage>
</organism>
<keyword evidence="2" id="KW-1133">Transmembrane helix</keyword>
<feature type="compositionally biased region" description="Basic and acidic residues" evidence="1">
    <location>
        <begin position="99"/>
        <end position="114"/>
    </location>
</feature>
<keyword evidence="2" id="KW-0812">Transmembrane</keyword>
<feature type="region of interest" description="Disordered" evidence="1">
    <location>
        <begin position="80"/>
        <end position="116"/>
    </location>
</feature>
<reference evidence="3 4" key="1">
    <citation type="submission" date="2023-03" db="EMBL/GenBank/DDBJ databases">
        <title>High recombination rates correlate with genetic variation in Cardiocondyla obscurior ants.</title>
        <authorList>
            <person name="Errbii M."/>
        </authorList>
    </citation>
    <scope>NUCLEOTIDE SEQUENCE [LARGE SCALE GENOMIC DNA]</scope>
    <source>
        <strain evidence="3">Alpha-2009</strain>
        <tissue evidence="3">Whole body</tissue>
    </source>
</reference>
<dbReference type="AlphaFoldDB" id="A0AAW2ETN4"/>
<name>A0AAW2ETN4_9HYME</name>
<gene>
    <name evidence="3" type="ORF">PUN28_016169</name>
</gene>
<comment type="caution">
    <text evidence="3">The sequence shown here is derived from an EMBL/GenBank/DDBJ whole genome shotgun (WGS) entry which is preliminary data.</text>
</comment>
<protein>
    <submittedName>
        <fullName evidence="3">Uncharacterized protein</fullName>
    </submittedName>
</protein>
<evidence type="ECO:0000313" key="4">
    <source>
        <dbReference type="Proteomes" id="UP001430953"/>
    </source>
</evidence>
<dbReference type="Proteomes" id="UP001430953">
    <property type="component" value="Unassembled WGS sequence"/>
</dbReference>
<keyword evidence="2" id="KW-0472">Membrane</keyword>
<evidence type="ECO:0000256" key="1">
    <source>
        <dbReference type="SAM" id="MobiDB-lite"/>
    </source>
</evidence>
<accession>A0AAW2ETN4</accession>
<proteinExistence type="predicted"/>
<evidence type="ECO:0000313" key="3">
    <source>
        <dbReference type="EMBL" id="KAL0106265.1"/>
    </source>
</evidence>
<evidence type="ECO:0000256" key="2">
    <source>
        <dbReference type="SAM" id="Phobius"/>
    </source>
</evidence>
<feature type="transmembrane region" description="Helical" evidence="2">
    <location>
        <begin position="197"/>
        <end position="217"/>
    </location>
</feature>
<sequence length="231" mass="27106">MHLYAGRRRWVNLARKSFLHLPPPREIKRVSGFLLREFGDDYFFRAVLSSEPRPCGEDFPTTRRNKLKSRRAGLRSCNLRGEKKPVEANGSHRRPRTRRTIERATGDVLRRDSSESGSSRIQFPQFRVLVEATAFQRSFPLAAKKVESFARASNVSRLPCHAFEVVLVDPRNALKVLLLLNGRRGEKEQRPRDTRDYMFFHLLIFSVYQLIYTPYILVLRHRHMAFNVRVR</sequence>
<keyword evidence="4" id="KW-1185">Reference proteome</keyword>